<accession>A0ABQ1SGX3</accession>
<dbReference type="EMBL" id="BMGM01000004">
    <property type="protein sequence ID" value="GGE33355.1"/>
    <property type="molecule type" value="Genomic_DNA"/>
</dbReference>
<feature type="domain" description="Glycosyltransferase 2-like" evidence="1">
    <location>
        <begin position="9"/>
        <end position="173"/>
    </location>
</feature>
<dbReference type="InterPro" id="IPR029044">
    <property type="entry name" value="Nucleotide-diphossugar_trans"/>
</dbReference>
<organism evidence="2 3">
    <name type="scientific">Psychroflexus planctonicus</name>
    <dbReference type="NCBI Taxonomy" id="1526575"/>
    <lineage>
        <taxon>Bacteria</taxon>
        <taxon>Pseudomonadati</taxon>
        <taxon>Bacteroidota</taxon>
        <taxon>Flavobacteriia</taxon>
        <taxon>Flavobacteriales</taxon>
        <taxon>Flavobacteriaceae</taxon>
        <taxon>Psychroflexus</taxon>
    </lineage>
</organism>
<reference evidence="3" key="1">
    <citation type="journal article" date="2019" name="Int. J. Syst. Evol. Microbiol.">
        <title>The Global Catalogue of Microorganisms (GCM) 10K type strain sequencing project: providing services to taxonomists for standard genome sequencing and annotation.</title>
        <authorList>
            <consortium name="The Broad Institute Genomics Platform"/>
            <consortium name="The Broad Institute Genome Sequencing Center for Infectious Disease"/>
            <person name="Wu L."/>
            <person name="Ma J."/>
        </authorList>
    </citation>
    <scope>NUCLEOTIDE SEQUENCE [LARGE SCALE GENOMIC DNA]</scope>
    <source>
        <strain evidence="3">CGMCC 1.12931</strain>
    </source>
</reference>
<keyword evidence="2" id="KW-0808">Transferase</keyword>
<protein>
    <submittedName>
        <fullName evidence="2">Glycosyl transferase</fullName>
    </submittedName>
</protein>
<name>A0ABQ1SGX3_9FLAO</name>
<dbReference type="Proteomes" id="UP000599179">
    <property type="component" value="Unassembled WGS sequence"/>
</dbReference>
<dbReference type="SUPFAM" id="SSF53448">
    <property type="entry name" value="Nucleotide-diphospho-sugar transferases"/>
    <property type="match status" value="1"/>
</dbReference>
<proteinExistence type="predicted"/>
<dbReference type="PANTHER" id="PTHR43685:SF2">
    <property type="entry name" value="GLYCOSYLTRANSFERASE 2-LIKE DOMAIN-CONTAINING PROTEIN"/>
    <property type="match status" value="1"/>
</dbReference>
<dbReference type="Gene3D" id="3.90.550.10">
    <property type="entry name" value="Spore Coat Polysaccharide Biosynthesis Protein SpsA, Chain A"/>
    <property type="match status" value="1"/>
</dbReference>
<dbReference type="InterPro" id="IPR050834">
    <property type="entry name" value="Glycosyltransf_2"/>
</dbReference>
<dbReference type="Pfam" id="PF00535">
    <property type="entry name" value="Glycos_transf_2"/>
    <property type="match status" value="1"/>
</dbReference>
<dbReference type="RefSeq" id="WP_188458190.1">
    <property type="nucleotide sequence ID" value="NZ_BMGM01000004.1"/>
</dbReference>
<evidence type="ECO:0000313" key="2">
    <source>
        <dbReference type="EMBL" id="GGE33355.1"/>
    </source>
</evidence>
<sequence>MSKLNPFFSVVIPLHNKANFIEACVESVLQQDFKNFELIIVDDGSTDDSIEKINNFKDNRVVLEQQQNKGAAYARNRGVEIATSHWIAFLDADDFWKENHLSEFYKAVQLFPDEVVFSSKPSIIKEHNKTTTAQYSFELDSKMKPLSYFENSTKHSLLITSGMLIKKDFFKQIGGFNEAIYSGQDTDLFIRIGLQKKIVFNPKSTFTYYVSSENNISKTPRFKERLTFINAYQHQAEKNPALQKYLDLNRFSIVLRAKMHGDSTWKVAQQELNENSLSKKQLFLLKLPGGLLKVLKSIQQKLLQFGVEKSAF</sequence>
<gene>
    <name evidence="2" type="ORF">GCM10010832_11980</name>
</gene>
<dbReference type="GO" id="GO:0016740">
    <property type="term" value="F:transferase activity"/>
    <property type="evidence" value="ECO:0007669"/>
    <property type="project" value="UniProtKB-KW"/>
</dbReference>
<dbReference type="CDD" id="cd00761">
    <property type="entry name" value="Glyco_tranf_GTA_type"/>
    <property type="match status" value="1"/>
</dbReference>
<evidence type="ECO:0000259" key="1">
    <source>
        <dbReference type="Pfam" id="PF00535"/>
    </source>
</evidence>
<comment type="caution">
    <text evidence="2">The sequence shown here is derived from an EMBL/GenBank/DDBJ whole genome shotgun (WGS) entry which is preliminary data.</text>
</comment>
<dbReference type="InterPro" id="IPR001173">
    <property type="entry name" value="Glyco_trans_2-like"/>
</dbReference>
<dbReference type="PANTHER" id="PTHR43685">
    <property type="entry name" value="GLYCOSYLTRANSFERASE"/>
    <property type="match status" value="1"/>
</dbReference>
<keyword evidence="3" id="KW-1185">Reference proteome</keyword>
<evidence type="ECO:0000313" key="3">
    <source>
        <dbReference type="Proteomes" id="UP000599179"/>
    </source>
</evidence>